<dbReference type="AlphaFoldDB" id="A0A6A4I3B3"/>
<dbReference type="EMBL" id="ML769426">
    <property type="protein sequence ID" value="KAE9403364.1"/>
    <property type="molecule type" value="Genomic_DNA"/>
</dbReference>
<evidence type="ECO:0000313" key="1">
    <source>
        <dbReference type="EMBL" id="KAE9403364.1"/>
    </source>
</evidence>
<dbReference type="Proteomes" id="UP000799118">
    <property type="component" value="Unassembled WGS sequence"/>
</dbReference>
<proteinExistence type="predicted"/>
<accession>A0A6A4I3B3</accession>
<name>A0A6A4I3B3_9AGAR</name>
<reference evidence="1" key="1">
    <citation type="journal article" date="2019" name="Environ. Microbiol.">
        <title>Fungal ecological strategies reflected in gene transcription - a case study of two litter decomposers.</title>
        <authorList>
            <person name="Barbi F."/>
            <person name="Kohler A."/>
            <person name="Barry K."/>
            <person name="Baskaran P."/>
            <person name="Daum C."/>
            <person name="Fauchery L."/>
            <person name="Ihrmark K."/>
            <person name="Kuo A."/>
            <person name="LaButti K."/>
            <person name="Lipzen A."/>
            <person name="Morin E."/>
            <person name="Grigoriev I.V."/>
            <person name="Henrissat B."/>
            <person name="Lindahl B."/>
            <person name="Martin F."/>
        </authorList>
    </citation>
    <scope>NUCLEOTIDE SEQUENCE</scope>
    <source>
        <strain evidence="1">JB14</strain>
    </source>
</reference>
<protein>
    <submittedName>
        <fullName evidence="1">Uncharacterized protein</fullName>
    </submittedName>
</protein>
<keyword evidence="2" id="KW-1185">Reference proteome</keyword>
<organism evidence="1 2">
    <name type="scientific">Gymnopus androsaceus JB14</name>
    <dbReference type="NCBI Taxonomy" id="1447944"/>
    <lineage>
        <taxon>Eukaryota</taxon>
        <taxon>Fungi</taxon>
        <taxon>Dikarya</taxon>
        <taxon>Basidiomycota</taxon>
        <taxon>Agaricomycotina</taxon>
        <taxon>Agaricomycetes</taxon>
        <taxon>Agaricomycetidae</taxon>
        <taxon>Agaricales</taxon>
        <taxon>Marasmiineae</taxon>
        <taxon>Omphalotaceae</taxon>
        <taxon>Gymnopus</taxon>
    </lineage>
</organism>
<gene>
    <name evidence="1" type="ORF">BT96DRAFT_936535</name>
</gene>
<sequence length="177" mass="20392">MKYLVFTANVSTSIQIYQELLLDYYSILVREQQYFLKVNSLNIDTYFNWVTEVVLLDQLYPNLGVKLKGLTKYSTCDIRGYLHEKYPRVTGILSAGFPRVQMHYLHICKLIDITDCSLSVIVNRDDLGLINSSICSFLVSTEAGDLVGLVSNEFVMEIYEILVYSTSYNKKFNPSFF</sequence>
<evidence type="ECO:0000313" key="2">
    <source>
        <dbReference type="Proteomes" id="UP000799118"/>
    </source>
</evidence>